<dbReference type="EMBL" id="CP012542">
    <property type="protein sequence ID" value="QCD45140.1"/>
    <property type="molecule type" value="Genomic_DNA"/>
</dbReference>
<evidence type="ECO:0000313" key="10">
    <source>
        <dbReference type="EMBL" id="QCD45140.1"/>
    </source>
</evidence>
<dbReference type="InterPro" id="IPR037185">
    <property type="entry name" value="EmrE-like"/>
</dbReference>
<feature type="transmembrane region" description="Helical" evidence="8">
    <location>
        <begin position="44"/>
        <end position="66"/>
    </location>
</feature>
<dbReference type="PANTHER" id="PTHR22911:SF137">
    <property type="entry name" value="SOLUTE CARRIER FAMILY 35 MEMBER G2-RELATED"/>
    <property type="match status" value="1"/>
</dbReference>
<evidence type="ECO:0000256" key="2">
    <source>
        <dbReference type="ARBA" id="ARBA00007362"/>
    </source>
</evidence>
<keyword evidence="6 8" id="KW-1133">Transmembrane helix</keyword>
<feature type="transmembrane region" description="Helical" evidence="8">
    <location>
        <begin position="239"/>
        <end position="260"/>
    </location>
</feature>
<feature type="domain" description="EamA" evidence="9">
    <location>
        <begin position="9"/>
        <end position="144"/>
    </location>
</feature>
<dbReference type="InterPro" id="IPR000620">
    <property type="entry name" value="EamA_dom"/>
</dbReference>
<dbReference type="InterPro" id="IPR004626">
    <property type="entry name" value="RarD"/>
</dbReference>
<evidence type="ECO:0000256" key="7">
    <source>
        <dbReference type="ARBA" id="ARBA00023136"/>
    </source>
</evidence>
<dbReference type="SUPFAM" id="SSF103481">
    <property type="entry name" value="Multidrug resistance efflux transporter EmrE"/>
    <property type="match status" value="2"/>
</dbReference>
<dbReference type="Proteomes" id="UP000503264">
    <property type="component" value="Chromosome"/>
</dbReference>
<keyword evidence="7 8" id="KW-0472">Membrane</keyword>
<evidence type="ECO:0000313" key="11">
    <source>
        <dbReference type="Proteomes" id="UP000503264"/>
    </source>
</evidence>
<evidence type="ECO:0000259" key="9">
    <source>
        <dbReference type="Pfam" id="PF00892"/>
    </source>
</evidence>
<keyword evidence="11" id="KW-1185">Reference proteome</keyword>
<feature type="transmembrane region" description="Helical" evidence="8">
    <location>
        <begin position="213"/>
        <end position="232"/>
    </location>
</feature>
<keyword evidence="5 8" id="KW-0812">Transmembrane</keyword>
<evidence type="ECO:0000256" key="4">
    <source>
        <dbReference type="ARBA" id="ARBA00022475"/>
    </source>
</evidence>
<feature type="domain" description="EamA" evidence="9">
    <location>
        <begin position="155"/>
        <end position="283"/>
    </location>
</feature>
<feature type="transmembrane region" description="Helical" evidence="8">
    <location>
        <begin position="101"/>
        <end position="123"/>
    </location>
</feature>
<feature type="transmembrane region" description="Helical" evidence="8">
    <location>
        <begin position="154"/>
        <end position="169"/>
    </location>
</feature>
<evidence type="ECO:0000256" key="3">
    <source>
        <dbReference type="ARBA" id="ARBA00022448"/>
    </source>
</evidence>
<comment type="similarity">
    <text evidence="2">Belongs to the EamA transporter family.</text>
</comment>
<evidence type="ECO:0000256" key="5">
    <source>
        <dbReference type="ARBA" id="ARBA00022692"/>
    </source>
</evidence>
<dbReference type="GO" id="GO:0005886">
    <property type="term" value="C:plasma membrane"/>
    <property type="evidence" value="ECO:0007669"/>
    <property type="project" value="UniProtKB-SubCell"/>
</dbReference>
<evidence type="ECO:0000256" key="1">
    <source>
        <dbReference type="ARBA" id="ARBA00004651"/>
    </source>
</evidence>
<gene>
    <name evidence="10" type="primary">rarD1</name>
    <name evidence="10" type="ORF">CMUC_1376</name>
</gene>
<evidence type="ECO:0000256" key="8">
    <source>
        <dbReference type="SAM" id="Phobius"/>
    </source>
</evidence>
<dbReference type="PANTHER" id="PTHR22911">
    <property type="entry name" value="ACYL-MALONYL CONDENSING ENZYME-RELATED"/>
    <property type="match status" value="1"/>
</dbReference>
<accession>A0A6G5QHJ7</accession>
<comment type="subcellular location">
    <subcellularLocation>
        <location evidence="1">Cell membrane</location>
        <topology evidence="1">Multi-pass membrane protein</topology>
    </subcellularLocation>
</comment>
<feature type="transmembrane region" description="Helical" evidence="8">
    <location>
        <begin position="181"/>
        <end position="201"/>
    </location>
</feature>
<dbReference type="Pfam" id="PF00892">
    <property type="entry name" value="EamA"/>
    <property type="match status" value="2"/>
</dbReference>
<dbReference type="AlphaFoldDB" id="A0A6G5QHJ7"/>
<sequence>MNLKNERTKGFLYALFAFFFWGSFSPFFKLYSTDISSYEILIHRIIWSVVFLAIVLYFLGGFSSVVQILRHKKIRNTLLTSGFLISLNWWTYVLAVSSGQILEAGLGQFLTPLISMMLGALIFKEKLSGVAKFAIFIVFLAVLLQVYALGNFPVVALMLGLSFAFYGVIRKRVKVPGIAAIFVETLLLLPLCFGYFLYLFFANQSHFNADLNGFLMIASGVITVVPLIIYNMATARVDLSILGFMQYIIPTMSVGFGIYFGEELGVLKFCSFALIWFAIVLVSVDGILRKRGKNATK</sequence>
<feature type="transmembrane region" description="Helical" evidence="8">
    <location>
        <begin position="78"/>
        <end position="95"/>
    </location>
</feature>
<proteinExistence type="inferred from homology"/>
<name>A0A6G5QHJ7_9BACT</name>
<feature type="transmembrane region" description="Helical" evidence="8">
    <location>
        <begin position="12"/>
        <end position="32"/>
    </location>
</feature>
<dbReference type="RefSeq" id="WP_171993970.1">
    <property type="nucleotide sequence ID" value="NZ_CP012542.1"/>
</dbReference>
<dbReference type="NCBIfam" id="TIGR00688">
    <property type="entry name" value="rarD"/>
    <property type="match status" value="1"/>
</dbReference>
<keyword evidence="3" id="KW-0813">Transport</keyword>
<protein>
    <submittedName>
        <fullName evidence="10">Resistance permease RarD</fullName>
    </submittedName>
</protein>
<organism evidence="10 11">
    <name type="scientific">Campylobacter mucosalis CCUG 21559</name>
    <dbReference type="NCBI Taxonomy" id="1032067"/>
    <lineage>
        <taxon>Bacteria</taxon>
        <taxon>Pseudomonadati</taxon>
        <taxon>Campylobacterota</taxon>
        <taxon>Epsilonproteobacteria</taxon>
        <taxon>Campylobacterales</taxon>
        <taxon>Campylobacteraceae</taxon>
        <taxon>Campylobacter</taxon>
    </lineage>
</organism>
<reference evidence="10 11" key="1">
    <citation type="submission" date="2016-07" db="EMBL/GenBank/DDBJ databases">
        <title>Comparative genomics of the Campylobacter concisus group.</title>
        <authorList>
            <person name="Miller W.G."/>
            <person name="Yee E."/>
            <person name="Chapman M.H."/>
            <person name="Huynh S."/>
            <person name="Bono J.L."/>
            <person name="On S.L.W."/>
            <person name="StLeger J."/>
            <person name="Foster G."/>
            <person name="Parker C.T."/>
        </authorList>
    </citation>
    <scope>NUCLEOTIDE SEQUENCE [LARGE SCALE GENOMIC DNA]</scope>
    <source>
        <strain evidence="10 11">CCUG 21559</strain>
    </source>
</reference>
<keyword evidence="4" id="KW-1003">Cell membrane</keyword>
<feature type="transmembrane region" description="Helical" evidence="8">
    <location>
        <begin position="130"/>
        <end position="148"/>
    </location>
</feature>
<evidence type="ECO:0000256" key="6">
    <source>
        <dbReference type="ARBA" id="ARBA00022989"/>
    </source>
</evidence>
<feature type="transmembrane region" description="Helical" evidence="8">
    <location>
        <begin position="266"/>
        <end position="288"/>
    </location>
</feature>